<feature type="compositionally biased region" description="Basic and acidic residues" evidence="1">
    <location>
        <begin position="101"/>
        <end position="121"/>
    </location>
</feature>
<feature type="region of interest" description="Disordered" evidence="1">
    <location>
        <begin position="83"/>
        <end position="159"/>
    </location>
</feature>
<evidence type="ECO:0000256" key="1">
    <source>
        <dbReference type="SAM" id="MobiDB-lite"/>
    </source>
</evidence>
<feature type="region of interest" description="Disordered" evidence="1">
    <location>
        <begin position="175"/>
        <end position="195"/>
    </location>
</feature>
<keyword evidence="3" id="KW-1185">Reference proteome</keyword>
<name>A0A2H9ZVR2_9ASPA</name>
<feature type="compositionally biased region" description="Low complexity" evidence="1">
    <location>
        <begin position="43"/>
        <end position="59"/>
    </location>
</feature>
<evidence type="ECO:0000313" key="3">
    <source>
        <dbReference type="Proteomes" id="UP000236161"/>
    </source>
</evidence>
<reference evidence="2 3" key="1">
    <citation type="journal article" date="2017" name="Nature">
        <title>The Apostasia genome and the evolution of orchids.</title>
        <authorList>
            <person name="Zhang G.Q."/>
            <person name="Liu K.W."/>
            <person name="Li Z."/>
            <person name="Lohaus R."/>
            <person name="Hsiao Y.Y."/>
            <person name="Niu S.C."/>
            <person name="Wang J.Y."/>
            <person name="Lin Y.C."/>
            <person name="Xu Q."/>
            <person name="Chen L.J."/>
            <person name="Yoshida K."/>
            <person name="Fujiwara S."/>
            <person name="Wang Z.W."/>
            <person name="Zhang Y.Q."/>
            <person name="Mitsuda N."/>
            <person name="Wang M."/>
            <person name="Liu G.H."/>
            <person name="Pecoraro L."/>
            <person name="Huang H.X."/>
            <person name="Xiao X.J."/>
            <person name="Lin M."/>
            <person name="Wu X.Y."/>
            <person name="Wu W.L."/>
            <person name="Chen Y.Y."/>
            <person name="Chang S.B."/>
            <person name="Sakamoto S."/>
            <person name="Ohme-Takagi M."/>
            <person name="Yagi M."/>
            <person name="Zeng S.J."/>
            <person name="Shen C.Y."/>
            <person name="Yeh C.M."/>
            <person name="Luo Y.B."/>
            <person name="Tsai W.C."/>
            <person name="Van de Peer Y."/>
            <person name="Liu Z.J."/>
        </authorList>
    </citation>
    <scope>NUCLEOTIDE SEQUENCE [LARGE SCALE GENOMIC DNA]</scope>
    <source>
        <strain evidence="3">cv. Shenzhen</strain>
        <tissue evidence="2">Stem</tissue>
    </source>
</reference>
<gene>
    <name evidence="2" type="ORF">AXF42_Ash021462</name>
</gene>
<evidence type="ECO:0000313" key="2">
    <source>
        <dbReference type="EMBL" id="PKA47366.1"/>
    </source>
</evidence>
<dbReference type="AlphaFoldDB" id="A0A2H9ZVR2"/>
<feature type="region of interest" description="Disordered" evidence="1">
    <location>
        <begin position="1"/>
        <end position="63"/>
    </location>
</feature>
<feature type="compositionally biased region" description="Polar residues" evidence="1">
    <location>
        <begin position="1"/>
        <end position="16"/>
    </location>
</feature>
<proteinExistence type="predicted"/>
<sequence>MEAHQASSKSWATNPNLPRAHAGRGQIRGPNGTHKGKARPHGATSSAPAQSAQALSATAGDALPGTAEKADLVADADGRLEKFFCSGSAGSPVRTQAPKATTKDCRQREGAKGEKRDELPLHQRATPLLPNLQRPPVRGKTLQTIGSGGASRGEERESSGFGVLADQGVFHLSYTQKMTTAKSTTDEEAEKRNRP</sequence>
<organism evidence="2 3">
    <name type="scientific">Apostasia shenzhenica</name>
    <dbReference type="NCBI Taxonomy" id="1088818"/>
    <lineage>
        <taxon>Eukaryota</taxon>
        <taxon>Viridiplantae</taxon>
        <taxon>Streptophyta</taxon>
        <taxon>Embryophyta</taxon>
        <taxon>Tracheophyta</taxon>
        <taxon>Spermatophyta</taxon>
        <taxon>Magnoliopsida</taxon>
        <taxon>Liliopsida</taxon>
        <taxon>Asparagales</taxon>
        <taxon>Orchidaceae</taxon>
        <taxon>Apostasioideae</taxon>
        <taxon>Apostasia</taxon>
    </lineage>
</organism>
<dbReference type="Proteomes" id="UP000236161">
    <property type="component" value="Unassembled WGS sequence"/>
</dbReference>
<accession>A0A2H9ZVR2</accession>
<dbReference type="EMBL" id="KZ453490">
    <property type="protein sequence ID" value="PKA47366.1"/>
    <property type="molecule type" value="Genomic_DNA"/>
</dbReference>
<protein>
    <submittedName>
        <fullName evidence="2">Uncharacterized protein</fullName>
    </submittedName>
</protein>